<dbReference type="Pfam" id="PF13411">
    <property type="entry name" value="MerR_1"/>
    <property type="match status" value="1"/>
</dbReference>
<dbReference type="EMBL" id="JADIMF010000098">
    <property type="protein sequence ID" value="MBO8469369.1"/>
    <property type="molecule type" value="Genomic_DNA"/>
</dbReference>
<name>A0A9D9NDG0_9SPIO</name>
<dbReference type="Gene3D" id="1.10.1660.10">
    <property type="match status" value="1"/>
</dbReference>
<dbReference type="GO" id="GO:0003677">
    <property type="term" value="F:DNA binding"/>
    <property type="evidence" value="ECO:0007669"/>
    <property type="project" value="UniProtKB-KW"/>
</dbReference>
<reference evidence="6" key="1">
    <citation type="submission" date="2020-10" db="EMBL/GenBank/DDBJ databases">
        <authorList>
            <person name="Gilroy R."/>
        </authorList>
    </citation>
    <scope>NUCLEOTIDE SEQUENCE</scope>
    <source>
        <strain evidence="6">14700</strain>
    </source>
</reference>
<dbReference type="Gene3D" id="3.20.80.10">
    <property type="entry name" value="Regulatory factor, effector binding domain"/>
    <property type="match status" value="1"/>
</dbReference>
<keyword evidence="3" id="KW-0238">DNA-binding</keyword>
<dbReference type="PROSITE" id="PS50937">
    <property type="entry name" value="HTH_MERR_2"/>
    <property type="match status" value="1"/>
</dbReference>
<proteinExistence type="predicted"/>
<dbReference type="InterPro" id="IPR009061">
    <property type="entry name" value="DNA-bd_dom_put_sf"/>
</dbReference>
<evidence type="ECO:0000259" key="5">
    <source>
        <dbReference type="PROSITE" id="PS50937"/>
    </source>
</evidence>
<dbReference type="SUPFAM" id="SSF55136">
    <property type="entry name" value="Probable bacterial effector-binding domain"/>
    <property type="match status" value="1"/>
</dbReference>
<dbReference type="InterPro" id="IPR011256">
    <property type="entry name" value="Reg_factor_effector_dom_sf"/>
</dbReference>
<dbReference type="GO" id="GO:0003700">
    <property type="term" value="F:DNA-binding transcription factor activity"/>
    <property type="evidence" value="ECO:0007669"/>
    <property type="project" value="InterPro"/>
</dbReference>
<evidence type="ECO:0000313" key="7">
    <source>
        <dbReference type="Proteomes" id="UP000810292"/>
    </source>
</evidence>
<keyword evidence="1" id="KW-0678">Repressor</keyword>
<dbReference type="SMART" id="SM00422">
    <property type="entry name" value="HTH_MERR"/>
    <property type="match status" value="1"/>
</dbReference>
<organism evidence="6 7">
    <name type="scientific">Candidatus Ornithospirochaeta stercoravium</name>
    <dbReference type="NCBI Taxonomy" id="2840897"/>
    <lineage>
        <taxon>Bacteria</taxon>
        <taxon>Pseudomonadati</taxon>
        <taxon>Spirochaetota</taxon>
        <taxon>Spirochaetia</taxon>
        <taxon>Spirochaetales</taxon>
        <taxon>Spirochaetaceae</taxon>
        <taxon>Spirochaetaceae incertae sedis</taxon>
        <taxon>Candidatus Ornithospirochaeta</taxon>
    </lineage>
</organism>
<dbReference type="AlphaFoldDB" id="A0A9D9NDG0"/>
<dbReference type="Pfam" id="PF06445">
    <property type="entry name" value="GyrI-like"/>
    <property type="match status" value="1"/>
</dbReference>
<gene>
    <name evidence="6" type="ORF">IAA72_06265</name>
</gene>
<keyword evidence="4" id="KW-0804">Transcription</keyword>
<dbReference type="SUPFAM" id="SSF46955">
    <property type="entry name" value="Putative DNA-binding domain"/>
    <property type="match status" value="1"/>
</dbReference>
<evidence type="ECO:0000256" key="3">
    <source>
        <dbReference type="ARBA" id="ARBA00023125"/>
    </source>
</evidence>
<feature type="domain" description="HTH merR-type" evidence="5">
    <location>
        <begin position="7"/>
        <end position="76"/>
    </location>
</feature>
<dbReference type="InterPro" id="IPR000551">
    <property type="entry name" value="MerR-type_HTH_dom"/>
</dbReference>
<protein>
    <submittedName>
        <fullName evidence="6">MerR family transcriptional regulator</fullName>
    </submittedName>
</protein>
<dbReference type="PANTHER" id="PTHR30204:SF69">
    <property type="entry name" value="MERR-FAMILY TRANSCRIPTIONAL REGULATOR"/>
    <property type="match status" value="1"/>
</dbReference>
<dbReference type="PANTHER" id="PTHR30204">
    <property type="entry name" value="REDOX-CYCLING DRUG-SENSING TRANSCRIPTIONAL ACTIVATOR SOXR"/>
    <property type="match status" value="1"/>
</dbReference>
<comment type="caution">
    <text evidence="6">The sequence shown here is derived from an EMBL/GenBank/DDBJ whole genome shotgun (WGS) entry which is preliminary data.</text>
</comment>
<evidence type="ECO:0000256" key="2">
    <source>
        <dbReference type="ARBA" id="ARBA00023015"/>
    </source>
</evidence>
<reference evidence="6" key="2">
    <citation type="journal article" date="2021" name="PeerJ">
        <title>Extensive microbial diversity within the chicken gut microbiome revealed by metagenomics and culture.</title>
        <authorList>
            <person name="Gilroy R."/>
            <person name="Ravi A."/>
            <person name="Getino M."/>
            <person name="Pursley I."/>
            <person name="Horton D.L."/>
            <person name="Alikhan N.F."/>
            <person name="Baker D."/>
            <person name="Gharbi K."/>
            <person name="Hall N."/>
            <person name="Watson M."/>
            <person name="Adriaenssens E.M."/>
            <person name="Foster-Nyarko E."/>
            <person name="Jarju S."/>
            <person name="Secka A."/>
            <person name="Antonio M."/>
            <person name="Oren A."/>
            <person name="Chaudhuri R.R."/>
            <person name="La Ragione R."/>
            <person name="Hildebrand F."/>
            <person name="Pallen M.J."/>
        </authorList>
    </citation>
    <scope>NUCLEOTIDE SEQUENCE</scope>
    <source>
        <strain evidence="6">14700</strain>
    </source>
</reference>
<dbReference type="InterPro" id="IPR029442">
    <property type="entry name" value="GyrI-like"/>
</dbReference>
<dbReference type="Proteomes" id="UP000810292">
    <property type="component" value="Unassembled WGS sequence"/>
</dbReference>
<sequence>MKFDSIYYTPQQMADFYALKKDTLLYYDKIGLFSPALRKENGYRYYSAPQLNELEAILTLRDLGVPLASIKRSKDNMDTPSFIALLENEEGSIRQRIDECNSLLNMISAVKASVKEAEDAEKRKLYKVHSGAQYIVRTSIDNDSDEYTSDIVWQNAYRDLLQKSDSKLFITIGSIVRLDEAVKYHGSICREVYATYASPSDSVIPEGVYAYMFFPGSLSDLNSFYEHFLQSLEESSLTPLDDIYEELTISSSVTQNEADHVTKLMVRVG</sequence>
<dbReference type="InterPro" id="IPR047057">
    <property type="entry name" value="MerR_fam"/>
</dbReference>
<evidence type="ECO:0000256" key="4">
    <source>
        <dbReference type="ARBA" id="ARBA00023163"/>
    </source>
</evidence>
<keyword evidence="2" id="KW-0805">Transcription regulation</keyword>
<accession>A0A9D9NDG0</accession>
<evidence type="ECO:0000256" key="1">
    <source>
        <dbReference type="ARBA" id="ARBA00022491"/>
    </source>
</evidence>
<evidence type="ECO:0000313" key="6">
    <source>
        <dbReference type="EMBL" id="MBO8469369.1"/>
    </source>
</evidence>